<dbReference type="Pfam" id="PF02608">
    <property type="entry name" value="Bmp"/>
    <property type="match status" value="1"/>
</dbReference>
<dbReference type="PROSITE" id="PS51257">
    <property type="entry name" value="PROKAR_LIPOPROTEIN"/>
    <property type="match status" value="1"/>
</dbReference>
<evidence type="ECO:0000313" key="10">
    <source>
        <dbReference type="Proteomes" id="UP000298347"/>
    </source>
</evidence>
<evidence type="ECO:0000256" key="2">
    <source>
        <dbReference type="ARBA" id="ARBA00008610"/>
    </source>
</evidence>
<dbReference type="RefSeq" id="WP_135347312.1">
    <property type="nucleotide sequence ID" value="NZ_SRJD01000002.1"/>
</dbReference>
<evidence type="ECO:0000256" key="1">
    <source>
        <dbReference type="ARBA" id="ARBA00004193"/>
    </source>
</evidence>
<dbReference type="SUPFAM" id="SSF53822">
    <property type="entry name" value="Periplasmic binding protein-like I"/>
    <property type="match status" value="1"/>
</dbReference>
<proteinExistence type="inferred from homology"/>
<keyword evidence="4 7" id="KW-0732">Signal</keyword>
<keyword evidence="5" id="KW-0472">Membrane</keyword>
<dbReference type="PANTHER" id="PTHR34296">
    <property type="entry name" value="TRANSCRIPTIONAL ACTIVATOR PROTEIN MED"/>
    <property type="match status" value="1"/>
</dbReference>
<evidence type="ECO:0000256" key="7">
    <source>
        <dbReference type="SAM" id="SignalP"/>
    </source>
</evidence>
<evidence type="ECO:0000256" key="3">
    <source>
        <dbReference type="ARBA" id="ARBA00022475"/>
    </source>
</evidence>
<dbReference type="Gene3D" id="3.40.50.2300">
    <property type="match status" value="2"/>
</dbReference>
<dbReference type="CDD" id="cd06354">
    <property type="entry name" value="PBP1_PrnA-like"/>
    <property type="match status" value="1"/>
</dbReference>
<dbReference type="AlphaFoldDB" id="A0A4Z0GSL0"/>
<feature type="domain" description="ABC transporter substrate-binding protein PnrA-like" evidence="8">
    <location>
        <begin position="46"/>
        <end position="359"/>
    </location>
</feature>
<dbReference type="PANTHER" id="PTHR34296:SF2">
    <property type="entry name" value="ABC TRANSPORTER GUANOSINE-BINDING PROTEIN NUPN"/>
    <property type="match status" value="1"/>
</dbReference>
<evidence type="ECO:0000256" key="5">
    <source>
        <dbReference type="ARBA" id="ARBA00023136"/>
    </source>
</evidence>
<evidence type="ECO:0000256" key="6">
    <source>
        <dbReference type="ARBA" id="ARBA00023288"/>
    </source>
</evidence>
<comment type="subcellular location">
    <subcellularLocation>
        <location evidence="1">Cell membrane</location>
        <topology evidence="1">Lipid-anchor</topology>
    </subcellularLocation>
</comment>
<feature type="chain" id="PRO_5038360651" evidence="7">
    <location>
        <begin position="23"/>
        <end position="397"/>
    </location>
</feature>
<accession>A0A4Z0GSL0</accession>
<keyword evidence="3" id="KW-1003">Cell membrane</keyword>
<protein>
    <submittedName>
        <fullName evidence="9">BMP family ABC transporter substrate-binding protein</fullName>
    </submittedName>
</protein>
<dbReference type="InterPro" id="IPR050957">
    <property type="entry name" value="BMP_lipoprotein"/>
</dbReference>
<feature type="signal peptide" evidence="7">
    <location>
        <begin position="1"/>
        <end position="22"/>
    </location>
</feature>
<evidence type="ECO:0000259" key="8">
    <source>
        <dbReference type="Pfam" id="PF02608"/>
    </source>
</evidence>
<dbReference type="EMBL" id="SRJD01000002">
    <property type="protein sequence ID" value="TGA99917.1"/>
    <property type="molecule type" value="Genomic_DNA"/>
</dbReference>
<dbReference type="InterPro" id="IPR003760">
    <property type="entry name" value="PnrA-like"/>
</dbReference>
<dbReference type="InterPro" id="IPR028082">
    <property type="entry name" value="Peripla_BP_I"/>
</dbReference>
<keyword evidence="10" id="KW-1185">Reference proteome</keyword>
<keyword evidence="6" id="KW-0449">Lipoprotein</keyword>
<organism evidence="9 10">
    <name type="scientific">Sporolactobacillus shoreae</name>
    <dbReference type="NCBI Taxonomy" id="1465501"/>
    <lineage>
        <taxon>Bacteria</taxon>
        <taxon>Bacillati</taxon>
        <taxon>Bacillota</taxon>
        <taxon>Bacilli</taxon>
        <taxon>Bacillales</taxon>
        <taxon>Sporolactobacillaceae</taxon>
        <taxon>Sporolactobacillus</taxon>
    </lineage>
</organism>
<reference evidence="9 10" key="1">
    <citation type="journal article" date="2015" name="Int. J. Syst. Evol. Microbiol.">
        <title>Sporolactobacillus shoreae sp. nov. and Sporolactobacillus spathodeae sp. nov., two spore-forming lactic acid bacteria isolated from tree barks in Thailand.</title>
        <authorList>
            <person name="Thamacharoensuk T."/>
            <person name="Kitahara M."/>
            <person name="Ohkuma M."/>
            <person name="Thongchul N."/>
            <person name="Tanasupawat S."/>
        </authorList>
    </citation>
    <scope>NUCLEOTIDE SEQUENCE [LARGE SCALE GENOMIC DNA]</scope>
    <source>
        <strain evidence="9 10">BK92</strain>
    </source>
</reference>
<name>A0A4Z0GSL0_9BACL</name>
<dbReference type="OrthoDB" id="9784230at2"/>
<dbReference type="GO" id="GO:0005886">
    <property type="term" value="C:plasma membrane"/>
    <property type="evidence" value="ECO:0007669"/>
    <property type="project" value="UniProtKB-SubCell"/>
</dbReference>
<gene>
    <name evidence="9" type="ORF">E4665_02930</name>
</gene>
<dbReference type="Proteomes" id="UP000298347">
    <property type="component" value="Unassembled WGS sequence"/>
</dbReference>
<comment type="caution">
    <text evidence="9">The sequence shown here is derived from an EMBL/GenBank/DDBJ whole genome shotgun (WGS) entry which is preliminary data.</text>
</comment>
<evidence type="ECO:0000256" key="4">
    <source>
        <dbReference type="ARBA" id="ARBA00022729"/>
    </source>
</evidence>
<evidence type="ECO:0000313" key="9">
    <source>
        <dbReference type="EMBL" id="TGA99917.1"/>
    </source>
</evidence>
<comment type="similarity">
    <text evidence="2">Belongs to the BMP lipoprotein family.</text>
</comment>
<sequence>MKKRAISIFLVLVMLVFTFALTGCGSQASSGTGGSKAKDLKIGIITSDAGRNDNGYNASAIKGAIKASKNLGVQYKVVDYTNGGTAKSFQALAQNGYNLIFTLEYDFNALVKGVGNNPPIAKQFPNTTFVVFNDNPNVDSHGKTLFKNVISVMFNVHQASYLAGAASALINENAKTLFGKGYNFTPTSQTRSVGFIGGTNSNGITVFSDGYIEGVNYVAQQLGVHYDFYTNFNAGFTDPSLGSSLSGSFYDKGANVVFACAGVVGDGVTAKAKQAGKLAIQVDADKDSQQPGYVLTSTLKNTEVPVYKLTDALVHGSLNKMARVQNYSLASGATGITDMSTLQKHLANTSEAKAKWKEIKTELNTIANKINDGQIKVTNAQIGEKFDPSSLKNVTFK</sequence>